<feature type="domain" description="HTH tetR-type" evidence="5">
    <location>
        <begin position="6"/>
        <end position="66"/>
    </location>
</feature>
<dbReference type="AlphaFoldDB" id="A0A545TWJ7"/>
<organism evidence="6 7">
    <name type="scientific">Denitrobaculum tricleocarpae</name>
    <dbReference type="NCBI Taxonomy" id="2591009"/>
    <lineage>
        <taxon>Bacteria</taxon>
        <taxon>Pseudomonadati</taxon>
        <taxon>Pseudomonadota</taxon>
        <taxon>Alphaproteobacteria</taxon>
        <taxon>Rhodospirillales</taxon>
        <taxon>Rhodospirillaceae</taxon>
        <taxon>Denitrobaculum</taxon>
    </lineage>
</organism>
<evidence type="ECO:0000256" key="4">
    <source>
        <dbReference type="PROSITE-ProRule" id="PRU00335"/>
    </source>
</evidence>
<dbReference type="Pfam" id="PF00440">
    <property type="entry name" value="TetR_N"/>
    <property type="match status" value="1"/>
</dbReference>
<evidence type="ECO:0000313" key="7">
    <source>
        <dbReference type="Proteomes" id="UP000315252"/>
    </source>
</evidence>
<dbReference type="PROSITE" id="PS50977">
    <property type="entry name" value="HTH_TETR_2"/>
    <property type="match status" value="1"/>
</dbReference>
<dbReference type="InterPro" id="IPR009057">
    <property type="entry name" value="Homeodomain-like_sf"/>
</dbReference>
<dbReference type="SUPFAM" id="SSF46689">
    <property type="entry name" value="Homeodomain-like"/>
    <property type="match status" value="1"/>
</dbReference>
<dbReference type="GO" id="GO:0000976">
    <property type="term" value="F:transcription cis-regulatory region binding"/>
    <property type="evidence" value="ECO:0007669"/>
    <property type="project" value="TreeGrafter"/>
</dbReference>
<evidence type="ECO:0000313" key="6">
    <source>
        <dbReference type="EMBL" id="TQV81595.1"/>
    </source>
</evidence>
<accession>A0A545TWJ7</accession>
<dbReference type="PANTHER" id="PTHR30055">
    <property type="entry name" value="HTH-TYPE TRANSCRIPTIONAL REGULATOR RUTR"/>
    <property type="match status" value="1"/>
</dbReference>
<reference evidence="6 7" key="1">
    <citation type="submission" date="2019-06" db="EMBL/GenBank/DDBJ databases">
        <title>Whole genome sequence for Rhodospirillaceae sp. R148.</title>
        <authorList>
            <person name="Wang G."/>
        </authorList>
    </citation>
    <scope>NUCLEOTIDE SEQUENCE [LARGE SCALE GENOMIC DNA]</scope>
    <source>
        <strain evidence="6 7">R148</strain>
    </source>
</reference>
<protein>
    <submittedName>
        <fullName evidence="6">TetR/AcrR family transcriptional regulator</fullName>
    </submittedName>
</protein>
<evidence type="ECO:0000256" key="2">
    <source>
        <dbReference type="ARBA" id="ARBA00023125"/>
    </source>
</evidence>
<feature type="DNA-binding region" description="H-T-H motif" evidence="4">
    <location>
        <begin position="29"/>
        <end position="48"/>
    </location>
</feature>
<dbReference type="Proteomes" id="UP000315252">
    <property type="component" value="Unassembled WGS sequence"/>
</dbReference>
<evidence type="ECO:0000256" key="1">
    <source>
        <dbReference type="ARBA" id="ARBA00023015"/>
    </source>
</evidence>
<proteinExistence type="predicted"/>
<keyword evidence="1" id="KW-0805">Transcription regulation</keyword>
<dbReference type="RefSeq" id="WP_142895226.1">
    <property type="nucleotide sequence ID" value="NZ_ML660053.1"/>
</dbReference>
<keyword evidence="3" id="KW-0804">Transcription</keyword>
<sequence length="198" mass="22100">MTKKSEATKAKIEEAAIRLFAKQGIQETSTRDLAAGAGVAEGSLYRHFPSKDALVKLLFDKHYSELAEHWDALARQKTDPRDKLSYILRDICKLHDEEPDRFRFLLLTQHQALPYAGQNGKTPVSVLFDIISEGVEKGIFRDASPDLMTAFVLGLITQPAVFMIYQRLDASMFSIREELVTSALACLGANETSRINAP</sequence>
<dbReference type="Gene3D" id="1.10.357.10">
    <property type="entry name" value="Tetracycline Repressor, domain 2"/>
    <property type="match status" value="1"/>
</dbReference>
<dbReference type="EMBL" id="VHSH01000002">
    <property type="protein sequence ID" value="TQV81595.1"/>
    <property type="molecule type" value="Genomic_DNA"/>
</dbReference>
<evidence type="ECO:0000256" key="3">
    <source>
        <dbReference type="ARBA" id="ARBA00023163"/>
    </source>
</evidence>
<dbReference type="OrthoDB" id="9803547at2"/>
<keyword evidence="2 4" id="KW-0238">DNA-binding</keyword>
<dbReference type="InterPro" id="IPR036271">
    <property type="entry name" value="Tet_transcr_reg_TetR-rel_C_sf"/>
</dbReference>
<dbReference type="GO" id="GO:0003700">
    <property type="term" value="F:DNA-binding transcription factor activity"/>
    <property type="evidence" value="ECO:0007669"/>
    <property type="project" value="TreeGrafter"/>
</dbReference>
<comment type="caution">
    <text evidence="6">The sequence shown here is derived from an EMBL/GenBank/DDBJ whole genome shotgun (WGS) entry which is preliminary data.</text>
</comment>
<dbReference type="PRINTS" id="PR00455">
    <property type="entry name" value="HTHTETR"/>
</dbReference>
<dbReference type="PANTHER" id="PTHR30055:SF234">
    <property type="entry name" value="HTH-TYPE TRANSCRIPTIONAL REGULATOR BETI"/>
    <property type="match status" value="1"/>
</dbReference>
<dbReference type="InterPro" id="IPR050109">
    <property type="entry name" value="HTH-type_TetR-like_transc_reg"/>
</dbReference>
<dbReference type="InterPro" id="IPR023772">
    <property type="entry name" value="DNA-bd_HTH_TetR-type_CS"/>
</dbReference>
<dbReference type="InterPro" id="IPR001647">
    <property type="entry name" value="HTH_TetR"/>
</dbReference>
<evidence type="ECO:0000259" key="5">
    <source>
        <dbReference type="PROSITE" id="PS50977"/>
    </source>
</evidence>
<keyword evidence="7" id="KW-1185">Reference proteome</keyword>
<dbReference type="PROSITE" id="PS01081">
    <property type="entry name" value="HTH_TETR_1"/>
    <property type="match status" value="1"/>
</dbReference>
<name>A0A545TWJ7_9PROT</name>
<dbReference type="SUPFAM" id="SSF48498">
    <property type="entry name" value="Tetracyclin repressor-like, C-terminal domain"/>
    <property type="match status" value="1"/>
</dbReference>
<gene>
    <name evidence="6" type="ORF">FKG95_04905</name>
</gene>